<dbReference type="VEuPathDB" id="FungiDB:RhiirFUN_022373"/>
<protein>
    <submittedName>
        <fullName evidence="1">Uncharacterized protein</fullName>
    </submittedName>
</protein>
<gene>
    <name evidence="1" type="ORF">RhiirC2_777814</name>
</gene>
<name>A0A2N1NDN5_9GLOM</name>
<organism evidence="1 2">
    <name type="scientific">Rhizophagus irregularis</name>
    <dbReference type="NCBI Taxonomy" id="588596"/>
    <lineage>
        <taxon>Eukaryota</taxon>
        <taxon>Fungi</taxon>
        <taxon>Fungi incertae sedis</taxon>
        <taxon>Mucoromycota</taxon>
        <taxon>Glomeromycotina</taxon>
        <taxon>Glomeromycetes</taxon>
        <taxon>Glomerales</taxon>
        <taxon>Glomeraceae</taxon>
        <taxon>Rhizophagus</taxon>
    </lineage>
</organism>
<evidence type="ECO:0000313" key="2">
    <source>
        <dbReference type="Proteomes" id="UP000233469"/>
    </source>
</evidence>
<evidence type="ECO:0000313" key="1">
    <source>
        <dbReference type="EMBL" id="PKK71920.1"/>
    </source>
</evidence>
<dbReference type="PANTHER" id="PTHR43102:SF2">
    <property type="entry name" value="GAF DOMAIN-CONTAINING PROTEIN"/>
    <property type="match status" value="1"/>
</dbReference>
<dbReference type="PANTHER" id="PTHR43102">
    <property type="entry name" value="SLR1143 PROTEIN"/>
    <property type="match status" value="1"/>
</dbReference>
<comment type="caution">
    <text evidence="1">The sequence shown here is derived from an EMBL/GenBank/DDBJ whole genome shotgun (WGS) entry which is preliminary data.</text>
</comment>
<proteinExistence type="predicted"/>
<dbReference type="Proteomes" id="UP000233469">
    <property type="component" value="Unassembled WGS sequence"/>
</dbReference>
<dbReference type="VEuPathDB" id="FungiDB:FUN_017051"/>
<reference evidence="1 2" key="1">
    <citation type="submission" date="2016-04" db="EMBL/GenBank/DDBJ databases">
        <title>Genome analyses suggest a sexual origin of heterokaryosis in a supposedly ancient asexual fungus.</title>
        <authorList>
            <person name="Ropars J."/>
            <person name="Sedzielewska K."/>
            <person name="Noel J."/>
            <person name="Charron P."/>
            <person name="Farinelli L."/>
            <person name="Marton T."/>
            <person name="Kruger M."/>
            <person name="Pelin A."/>
            <person name="Brachmann A."/>
            <person name="Corradi N."/>
        </authorList>
    </citation>
    <scope>NUCLEOTIDE SEQUENCE [LARGE SCALE GENOMIC DNA]</scope>
    <source>
        <strain evidence="1 2">C2</strain>
    </source>
</reference>
<reference evidence="1 2" key="2">
    <citation type="submission" date="2017-10" db="EMBL/GenBank/DDBJ databases">
        <title>Extensive intraspecific genome diversity in a model arbuscular mycorrhizal fungus.</title>
        <authorList>
            <person name="Chen E.C.H."/>
            <person name="Morin E."/>
            <person name="Baudet D."/>
            <person name="Noel J."/>
            <person name="Ndikumana S."/>
            <person name="Charron P."/>
            <person name="St-Onge C."/>
            <person name="Giorgi J."/>
            <person name="Grigoriev I.V."/>
            <person name="Roux C."/>
            <person name="Martin F.M."/>
            <person name="Corradi N."/>
        </authorList>
    </citation>
    <scope>NUCLEOTIDE SEQUENCE [LARGE SCALE GENOMIC DNA]</scope>
    <source>
        <strain evidence="1 2">C2</strain>
    </source>
</reference>
<dbReference type="VEuPathDB" id="FungiDB:RhiirA1_465552"/>
<dbReference type="AlphaFoldDB" id="A0A2N1NDN5"/>
<accession>A0A2N1NDN5</accession>
<sequence length="211" mass="24177">MPSSFVRKKFLDTSIFKSYKFDKELSNSIQGINNNNDINNNNNIIHRKSIAIPILISNPSKYYKDVEWKTLIKEKFTITIIIILSPKQISSIDNVLSSPNVALVSKEHFKTSISMISLLNTTHQWFKAEDSMGCSETTREISFCHAILQENGEPFVIPLKIGDFILCWRSLRTDDGGTICVIDREPRDNFSKKDRGSLKEFAKVVMRELEL</sequence>
<dbReference type="EMBL" id="LLXL01000474">
    <property type="protein sequence ID" value="PKK71920.1"/>
    <property type="molecule type" value="Genomic_DNA"/>
</dbReference>